<comment type="caution">
    <text evidence="6">The sequence shown here is derived from an EMBL/GenBank/DDBJ whole genome shotgun (WGS) entry which is preliminary data.</text>
</comment>
<keyword evidence="2 4" id="KW-0238">DNA-binding</keyword>
<keyword evidence="1" id="KW-0805">Transcription regulation</keyword>
<dbReference type="InterPro" id="IPR001647">
    <property type="entry name" value="HTH_TetR"/>
</dbReference>
<evidence type="ECO:0000256" key="1">
    <source>
        <dbReference type="ARBA" id="ARBA00023015"/>
    </source>
</evidence>
<proteinExistence type="predicted"/>
<evidence type="ECO:0000256" key="3">
    <source>
        <dbReference type="ARBA" id="ARBA00023163"/>
    </source>
</evidence>
<dbReference type="AlphaFoldDB" id="A0A7V8LLR4"/>
<name>A0A7V8LLR4_9MYCO</name>
<dbReference type="InterPro" id="IPR009057">
    <property type="entry name" value="Homeodomain-like_sf"/>
</dbReference>
<evidence type="ECO:0000313" key="6">
    <source>
        <dbReference type="EMBL" id="KPG06285.1"/>
    </source>
</evidence>
<dbReference type="EMBL" id="LJFS01000009">
    <property type="protein sequence ID" value="KPG34795.1"/>
    <property type="molecule type" value="Genomic_DNA"/>
</dbReference>
<evidence type="ECO:0000313" key="9">
    <source>
        <dbReference type="Proteomes" id="UP000037962"/>
    </source>
</evidence>
<dbReference type="Pfam" id="PF00440">
    <property type="entry name" value="TetR_N"/>
    <property type="match status" value="1"/>
</dbReference>
<protein>
    <recommendedName>
        <fullName evidence="5">HTH tetR-type domain-containing protein</fullName>
    </recommendedName>
</protein>
<evidence type="ECO:0000256" key="4">
    <source>
        <dbReference type="PROSITE-ProRule" id="PRU00335"/>
    </source>
</evidence>
<dbReference type="PROSITE" id="PS50977">
    <property type="entry name" value="HTH_TETR_2"/>
    <property type="match status" value="1"/>
</dbReference>
<dbReference type="SUPFAM" id="SSF48498">
    <property type="entry name" value="Tetracyclin repressor-like, C-terminal domain"/>
    <property type="match status" value="1"/>
</dbReference>
<evidence type="ECO:0000259" key="5">
    <source>
        <dbReference type="PROSITE" id="PS50977"/>
    </source>
</evidence>
<feature type="DNA-binding region" description="H-T-H motif" evidence="4">
    <location>
        <begin position="30"/>
        <end position="49"/>
    </location>
</feature>
<dbReference type="InterPro" id="IPR036271">
    <property type="entry name" value="Tet_transcr_reg_TetR-rel_C_sf"/>
</dbReference>
<keyword evidence="9" id="KW-1185">Reference proteome</keyword>
<evidence type="ECO:0000256" key="2">
    <source>
        <dbReference type="ARBA" id="ARBA00023125"/>
    </source>
</evidence>
<dbReference type="EMBL" id="LJFO01000013">
    <property type="protein sequence ID" value="KPG06285.1"/>
    <property type="molecule type" value="Genomic_DNA"/>
</dbReference>
<dbReference type="Proteomes" id="UP000037962">
    <property type="component" value="Unassembled WGS sequence"/>
</dbReference>
<dbReference type="OrthoDB" id="5177743at2"/>
<accession>A0A7V8LLR4</accession>
<reference evidence="8 9" key="1">
    <citation type="submission" date="2015-09" db="EMBL/GenBank/DDBJ databases">
        <title>Genome Sequences of Mycobacterium immunogenum Isolates, Recuperated from a Chloraminated Drinking Water Distribution System Simulator Subjected to Episodes of Nitrification.</title>
        <authorList>
            <person name="Gomez-Alvarez V."/>
            <person name="Revetta R.P."/>
        </authorList>
    </citation>
    <scope>NUCLEOTIDE SEQUENCE [LARGE SCALE GENOMIC DNA]</scope>
    <source>
        <strain evidence="6 8">H008</strain>
        <strain evidence="7 9">H076</strain>
    </source>
</reference>
<organism evidence="6 8">
    <name type="scientific">Mycobacteroides immunogenum</name>
    <dbReference type="NCBI Taxonomy" id="83262"/>
    <lineage>
        <taxon>Bacteria</taxon>
        <taxon>Bacillati</taxon>
        <taxon>Actinomycetota</taxon>
        <taxon>Actinomycetes</taxon>
        <taxon>Mycobacteriales</taxon>
        <taxon>Mycobacteriaceae</taxon>
        <taxon>Mycobacteroides</taxon>
    </lineage>
</organism>
<dbReference type="Proteomes" id="UP000037843">
    <property type="component" value="Unassembled WGS sequence"/>
</dbReference>
<dbReference type="GeneID" id="45763383"/>
<dbReference type="GO" id="GO:0003700">
    <property type="term" value="F:DNA-binding transcription factor activity"/>
    <property type="evidence" value="ECO:0007669"/>
    <property type="project" value="TreeGrafter"/>
</dbReference>
<feature type="domain" description="HTH tetR-type" evidence="5">
    <location>
        <begin position="7"/>
        <end position="67"/>
    </location>
</feature>
<dbReference type="SUPFAM" id="SSF46689">
    <property type="entry name" value="Homeodomain-like"/>
    <property type="match status" value="1"/>
</dbReference>
<dbReference type="Gene3D" id="1.10.357.10">
    <property type="entry name" value="Tetracycline Repressor, domain 2"/>
    <property type="match status" value="1"/>
</dbReference>
<sequence>MARTLDVEKRDALLRSVIGYLETHGVNDLSLAPLAEAIGTSKRMLLYYFGDKSGLLTQALDASRPNVSDFLHEVDSPERLTEASMSIWHALTRGHRHRAVPVLLQVLSLAGTDPDTFGTYARHAVEAMVIPLAQACESAGIPPREAPTRATLLVSGLRGLALDLVVTGDRERLDAAAKLLIAAAIHGGGK</sequence>
<dbReference type="RefSeq" id="WP_043078769.1">
    <property type="nucleotide sequence ID" value="NZ_CP011530.1"/>
</dbReference>
<dbReference type="GO" id="GO:0000976">
    <property type="term" value="F:transcription cis-regulatory region binding"/>
    <property type="evidence" value="ECO:0007669"/>
    <property type="project" value="TreeGrafter"/>
</dbReference>
<dbReference type="PANTHER" id="PTHR30055:SF234">
    <property type="entry name" value="HTH-TYPE TRANSCRIPTIONAL REGULATOR BETI"/>
    <property type="match status" value="1"/>
</dbReference>
<gene>
    <name evidence="6" type="ORF">AN908_20975</name>
    <name evidence="7" type="ORF">AN912_09005</name>
</gene>
<keyword evidence="3" id="KW-0804">Transcription</keyword>
<dbReference type="PANTHER" id="PTHR30055">
    <property type="entry name" value="HTH-TYPE TRANSCRIPTIONAL REGULATOR RUTR"/>
    <property type="match status" value="1"/>
</dbReference>
<evidence type="ECO:0000313" key="8">
    <source>
        <dbReference type="Proteomes" id="UP000037843"/>
    </source>
</evidence>
<dbReference type="KEGG" id="miz:BAB75_05640"/>
<dbReference type="InterPro" id="IPR050109">
    <property type="entry name" value="HTH-type_TetR-like_transc_reg"/>
</dbReference>
<evidence type="ECO:0000313" key="7">
    <source>
        <dbReference type="EMBL" id="KPG34795.1"/>
    </source>
</evidence>